<feature type="binding site" evidence="5">
    <location>
        <position position="319"/>
    </location>
    <ligand>
        <name>Fe cation</name>
        <dbReference type="ChEBI" id="CHEBI:24875"/>
        <note>catalytic</note>
    </ligand>
</feature>
<evidence type="ECO:0000259" key="7">
    <source>
        <dbReference type="Pfam" id="PF13532"/>
    </source>
</evidence>
<dbReference type="PANTHER" id="PTHR16557:SF2">
    <property type="entry name" value="NUCLEIC ACID DIOXYGENASE ALKBH1"/>
    <property type="match status" value="1"/>
</dbReference>
<dbReference type="PANTHER" id="PTHR16557">
    <property type="entry name" value="ALKYLATED DNA REPAIR PROTEIN ALKB-RELATED"/>
    <property type="match status" value="1"/>
</dbReference>
<evidence type="ECO:0000313" key="8">
    <source>
        <dbReference type="EMBL" id="KIP07973.1"/>
    </source>
</evidence>
<dbReference type="Pfam" id="PF13532">
    <property type="entry name" value="2OG-FeII_Oxy_2"/>
    <property type="match status" value="1"/>
</dbReference>
<dbReference type="GO" id="GO:0046872">
    <property type="term" value="F:metal ion binding"/>
    <property type="evidence" value="ECO:0007669"/>
    <property type="project" value="UniProtKB-KW"/>
</dbReference>
<evidence type="ECO:0000256" key="1">
    <source>
        <dbReference type="ARBA" id="ARBA00022723"/>
    </source>
</evidence>
<keyword evidence="9" id="KW-1185">Reference proteome</keyword>
<dbReference type="OrthoDB" id="6614653at2759"/>
<keyword evidence="3" id="KW-0560">Oxidoreductase</keyword>
<dbReference type="InterPro" id="IPR027450">
    <property type="entry name" value="AlkB-like"/>
</dbReference>
<dbReference type="InterPro" id="IPR004574">
    <property type="entry name" value="Alkb"/>
</dbReference>
<dbReference type="AlphaFoldDB" id="A0A0C3PMS4"/>
<gene>
    <name evidence="8" type="ORF">PHLGIDRAFT_12877</name>
</gene>
<evidence type="ECO:0000256" key="3">
    <source>
        <dbReference type="ARBA" id="ARBA00023002"/>
    </source>
</evidence>
<keyword evidence="1 5" id="KW-0479">Metal-binding</keyword>
<sequence length="402" mass="44985">MYDPGSPVYKKARKLHLKTTKNRPVDIEDSWTPFRVMEKKFKAKWPPPDLSDVLDLSVAYDDTDMDKEGTGSKRSWGGQANAVEWREIGLDVEECVEDKRGKRRAYVFPSVPGLVYLPAFIPPSEQRTLVYWSLKEHAKPPNETNLDAHYVLPPQGLWSAFLEARAANDLASESVLPKPSAPSGPSSDSGPRALITNPPASPDTLPQLLSLPTPPPTPSPHAKPASPAYLIPKLRWANIGWHYHWGNKQYDFSRGAGGGVADVYRRVCMRAVRGVRWDEVYHGLDSEETGWRTWKEEYEPDAGIVNFYQTKDTLMAHVDRSELCATSPLVSISNTLKIDTDWAAPRYSSSAVRRGTPSPCPYLYALATCSSCPGHVVVPTTVSREYSKVLVRRTSRILQRIR</sequence>
<dbReference type="SUPFAM" id="SSF51197">
    <property type="entry name" value="Clavaminate synthase-like"/>
    <property type="match status" value="1"/>
</dbReference>
<dbReference type="HOGENOM" id="CLU_029471_1_0_1"/>
<comment type="cofactor">
    <cofactor evidence="5">
        <name>Fe(2+)</name>
        <dbReference type="ChEBI" id="CHEBI:29033"/>
    </cofactor>
    <text evidence="5">Binds 1 Fe(2+) ion per subunit.</text>
</comment>
<organism evidence="8 9">
    <name type="scientific">Phlebiopsis gigantea (strain 11061_1 CR5-6)</name>
    <name type="common">White-rot fungus</name>
    <name type="synonym">Peniophora gigantea</name>
    <dbReference type="NCBI Taxonomy" id="745531"/>
    <lineage>
        <taxon>Eukaryota</taxon>
        <taxon>Fungi</taxon>
        <taxon>Dikarya</taxon>
        <taxon>Basidiomycota</taxon>
        <taxon>Agaricomycotina</taxon>
        <taxon>Agaricomycetes</taxon>
        <taxon>Polyporales</taxon>
        <taxon>Phanerochaetaceae</taxon>
        <taxon>Phlebiopsis</taxon>
    </lineage>
</organism>
<dbReference type="EMBL" id="KN840487">
    <property type="protein sequence ID" value="KIP07973.1"/>
    <property type="molecule type" value="Genomic_DNA"/>
</dbReference>
<keyword evidence="4 5" id="KW-0408">Iron</keyword>
<feature type="binding site" evidence="5">
    <location>
        <position position="317"/>
    </location>
    <ligand>
        <name>Fe cation</name>
        <dbReference type="ChEBI" id="CHEBI:24875"/>
        <note>catalytic</note>
    </ligand>
</feature>
<accession>A0A0C3PMS4</accession>
<evidence type="ECO:0000256" key="2">
    <source>
        <dbReference type="ARBA" id="ARBA00022964"/>
    </source>
</evidence>
<feature type="region of interest" description="Disordered" evidence="6">
    <location>
        <begin position="173"/>
        <end position="224"/>
    </location>
</feature>
<evidence type="ECO:0000256" key="4">
    <source>
        <dbReference type="ARBA" id="ARBA00023004"/>
    </source>
</evidence>
<evidence type="ECO:0000256" key="6">
    <source>
        <dbReference type="SAM" id="MobiDB-lite"/>
    </source>
</evidence>
<reference evidence="8 9" key="1">
    <citation type="journal article" date="2014" name="PLoS Genet.">
        <title>Analysis of the Phlebiopsis gigantea genome, transcriptome and secretome provides insight into its pioneer colonization strategies of wood.</title>
        <authorList>
            <person name="Hori C."/>
            <person name="Ishida T."/>
            <person name="Igarashi K."/>
            <person name="Samejima M."/>
            <person name="Suzuki H."/>
            <person name="Master E."/>
            <person name="Ferreira P."/>
            <person name="Ruiz-Duenas F.J."/>
            <person name="Held B."/>
            <person name="Canessa P."/>
            <person name="Larrondo L.F."/>
            <person name="Schmoll M."/>
            <person name="Druzhinina I.S."/>
            <person name="Kubicek C.P."/>
            <person name="Gaskell J.A."/>
            <person name="Kersten P."/>
            <person name="St John F."/>
            <person name="Glasner J."/>
            <person name="Sabat G."/>
            <person name="Splinter BonDurant S."/>
            <person name="Syed K."/>
            <person name="Yadav J."/>
            <person name="Mgbeahuruike A.C."/>
            <person name="Kovalchuk A."/>
            <person name="Asiegbu F.O."/>
            <person name="Lackner G."/>
            <person name="Hoffmeister D."/>
            <person name="Rencoret J."/>
            <person name="Gutierrez A."/>
            <person name="Sun H."/>
            <person name="Lindquist E."/>
            <person name="Barry K."/>
            <person name="Riley R."/>
            <person name="Grigoriev I.V."/>
            <person name="Henrissat B."/>
            <person name="Kues U."/>
            <person name="Berka R.M."/>
            <person name="Martinez A.T."/>
            <person name="Covert S.F."/>
            <person name="Blanchette R.A."/>
            <person name="Cullen D."/>
        </authorList>
    </citation>
    <scope>NUCLEOTIDE SEQUENCE [LARGE SCALE GENOMIC DNA]</scope>
    <source>
        <strain evidence="8 9">11061_1 CR5-6</strain>
    </source>
</reference>
<evidence type="ECO:0000256" key="5">
    <source>
        <dbReference type="PIRSR" id="PIRSR604574-2"/>
    </source>
</evidence>
<dbReference type="GO" id="GO:0005737">
    <property type="term" value="C:cytoplasm"/>
    <property type="evidence" value="ECO:0007669"/>
    <property type="project" value="TreeGrafter"/>
</dbReference>
<dbReference type="STRING" id="745531.A0A0C3PMS4"/>
<dbReference type="Gene3D" id="2.60.120.590">
    <property type="entry name" value="Alpha-ketoglutarate-dependent dioxygenase AlkB-like"/>
    <property type="match status" value="1"/>
</dbReference>
<name>A0A0C3PMS4_PHLG1</name>
<dbReference type="GO" id="GO:0051213">
    <property type="term" value="F:dioxygenase activity"/>
    <property type="evidence" value="ECO:0007669"/>
    <property type="project" value="UniProtKB-KW"/>
</dbReference>
<feature type="compositionally biased region" description="Low complexity" evidence="6">
    <location>
        <begin position="202"/>
        <end position="211"/>
    </location>
</feature>
<proteinExistence type="predicted"/>
<feature type="compositionally biased region" description="Pro residues" evidence="6">
    <location>
        <begin position="212"/>
        <end position="221"/>
    </location>
</feature>
<evidence type="ECO:0000313" key="9">
    <source>
        <dbReference type="Proteomes" id="UP000053257"/>
    </source>
</evidence>
<dbReference type="InterPro" id="IPR037151">
    <property type="entry name" value="AlkB-like_sf"/>
</dbReference>
<keyword evidence="2" id="KW-0223">Dioxygenase</keyword>
<dbReference type="GO" id="GO:0005634">
    <property type="term" value="C:nucleus"/>
    <property type="evidence" value="ECO:0007669"/>
    <property type="project" value="TreeGrafter"/>
</dbReference>
<feature type="compositionally biased region" description="Low complexity" evidence="6">
    <location>
        <begin position="177"/>
        <end position="191"/>
    </location>
</feature>
<dbReference type="Proteomes" id="UP000053257">
    <property type="component" value="Unassembled WGS sequence"/>
</dbReference>
<protein>
    <recommendedName>
        <fullName evidence="7">Alpha-ketoglutarate-dependent dioxygenase AlkB-like domain-containing protein</fullName>
    </recommendedName>
</protein>
<feature type="domain" description="Alpha-ketoglutarate-dependent dioxygenase AlkB-like" evidence="7">
    <location>
        <begin position="230"/>
        <end position="333"/>
    </location>
</feature>